<dbReference type="SMART" id="SM00855">
    <property type="entry name" value="PGAM"/>
    <property type="match status" value="1"/>
</dbReference>
<feature type="compositionally biased region" description="Basic and acidic residues" evidence="1">
    <location>
        <begin position="144"/>
        <end position="160"/>
    </location>
</feature>
<feature type="compositionally biased region" description="Gly residues" evidence="1">
    <location>
        <begin position="586"/>
        <end position="596"/>
    </location>
</feature>
<dbReference type="InterPro" id="IPR029033">
    <property type="entry name" value="His_PPase_superfam"/>
</dbReference>
<feature type="region of interest" description="Disordered" evidence="1">
    <location>
        <begin position="128"/>
        <end position="203"/>
    </location>
</feature>
<dbReference type="InterPro" id="IPR051710">
    <property type="entry name" value="Phosphatase_SH3-domain"/>
</dbReference>
<evidence type="ECO:0000256" key="1">
    <source>
        <dbReference type="SAM" id="MobiDB-lite"/>
    </source>
</evidence>
<dbReference type="EMBL" id="HBNR01077447">
    <property type="protein sequence ID" value="CAE4653929.1"/>
    <property type="molecule type" value="Transcribed_RNA"/>
</dbReference>
<feature type="compositionally biased region" description="Gly residues" evidence="1">
    <location>
        <begin position="613"/>
        <end position="634"/>
    </location>
</feature>
<gene>
    <name evidence="2" type="ORF">AMON00008_LOCUS55122</name>
</gene>
<accession>A0A7S4SRL1</accession>
<reference evidence="2" key="1">
    <citation type="submission" date="2021-01" db="EMBL/GenBank/DDBJ databases">
        <authorList>
            <person name="Corre E."/>
            <person name="Pelletier E."/>
            <person name="Niang G."/>
            <person name="Scheremetjew M."/>
            <person name="Finn R."/>
            <person name="Kale V."/>
            <person name="Holt S."/>
            <person name="Cochrane G."/>
            <person name="Meng A."/>
            <person name="Brown T."/>
            <person name="Cohen L."/>
        </authorList>
    </citation>
    <scope>NUCLEOTIDE SEQUENCE</scope>
    <source>
        <strain evidence="2">CCMP3105</strain>
    </source>
</reference>
<evidence type="ECO:0000313" key="2">
    <source>
        <dbReference type="EMBL" id="CAE4653929.1"/>
    </source>
</evidence>
<proteinExistence type="predicted"/>
<feature type="compositionally biased region" description="Acidic residues" evidence="1">
    <location>
        <begin position="161"/>
        <end position="192"/>
    </location>
</feature>
<sequence>MHVTCILHTLPFPRGLSSELDSGCLSMGLHSATIWEVVGGVDLGGIVVRSSRDLQSAEAPERLGTGALVRELDILGDRLHYELLRGTGPGCGWVSIRSKHKVLLVKSAAWLSDGDAGSSLLPQEAVEADPSLPGLHPEAMTPGDRAEKVEPRRHEEGEEAGKEEEQEQEQEQGQEGDGQGEAEEAEEAEEEAALLSSTAPGMSGGIAEEAHVVVADAHRPGLEGDEVQAEELQSEAQHAGGEGVPSAFIAARNGHEEILHPEGESPIPRPSLRPGTAILVARHGHRLDDEFIAQGRAWVPSTERPWDPPMTNMGRRQAAALGRAVARHLSRLGLPPLSRIFTSPFLRCFETAVQVAREVGLASVCVEPSLSESFGEHFYRSWCVPNANGNWGGPDGCGIGTYVPPERVKPAARRAAGELLSLERLEHLKDSPTVLDVAYSPYVHLSEMRYRWGEFETEKQLRARMRAFFNHAAESFAGQAVLFVSHGGPLEALLTTMEPGVPASMPGYCGLYVLHRPEAGDGTWTAPVAADMDHMRPWTRPGRPSAFAPWSGNPLLGKDRGVYARLPVFGGAPLGRSKGAPKGSVASGGPGRGHGGVVPAAGPPPGAARFGLPGRGRGGPQLGLGRGGGAAALR</sequence>
<dbReference type="PANTHER" id="PTHR16469:SF27">
    <property type="entry name" value="UBIQUITIN-ASSOCIATED AND SH3 DOMAIN-CONTAINING BA-RELATED"/>
    <property type="match status" value="1"/>
</dbReference>
<organism evidence="2">
    <name type="scientific">Alexandrium monilatum</name>
    <dbReference type="NCBI Taxonomy" id="311494"/>
    <lineage>
        <taxon>Eukaryota</taxon>
        <taxon>Sar</taxon>
        <taxon>Alveolata</taxon>
        <taxon>Dinophyceae</taxon>
        <taxon>Gonyaulacales</taxon>
        <taxon>Pyrocystaceae</taxon>
        <taxon>Alexandrium</taxon>
    </lineage>
</organism>
<dbReference type="Pfam" id="PF00300">
    <property type="entry name" value="His_Phos_1"/>
    <property type="match status" value="2"/>
</dbReference>
<dbReference type="AlphaFoldDB" id="A0A7S4SRL1"/>
<dbReference type="PANTHER" id="PTHR16469">
    <property type="entry name" value="UBIQUITIN-ASSOCIATED AND SH3 DOMAIN-CONTAINING BA-RELATED"/>
    <property type="match status" value="1"/>
</dbReference>
<name>A0A7S4SRL1_9DINO</name>
<protein>
    <submittedName>
        <fullName evidence="2">Uncharacterized protein</fullName>
    </submittedName>
</protein>
<dbReference type="Gene3D" id="3.40.50.1240">
    <property type="entry name" value="Phosphoglycerate mutase-like"/>
    <property type="match status" value="1"/>
</dbReference>
<dbReference type="CDD" id="cd07067">
    <property type="entry name" value="HP_PGM_like"/>
    <property type="match status" value="1"/>
</dbReference>
<dbReference type="InterPro" id="IPR013078">
    <property type="entry name" value="His_Pase_superF_clade-1"/>
</dbReference>
<feature type="region of interest" description="Disordered" evidence="1">
    <location>
        <begin position="574"/>
        <end position="634"/>
    </location>
</feature>
<dbReference type="SUPFAM" id="SSF53254">
    <property type="entry name" value="Phosphoglycerate mutase-like"/>
    <property type="match status" value="1"/>
</dbReference>